<dbReference type="SUPFAM" id="SSF48695">
    <property type="entry name" value="Multiheme cytochromes"/>
    <property type="match status" value="1"/>
</dbReference>
<feature type="domain" description="Cytochrome c-552/4" evidence="2">
    <location>
        <begin position="377"/>
        <end position="468"/>
    </location>
</feature>
<feature type="compositionally biased region" description="Gly residues" evidence="1">
    <location>
        <begin position="37"/>
        <end position="47"/>
    </location>
</feature>
<name>A0A517R5L7_9PLAN</name>
<organism evidence="3 4">
    <name type="scientific">Stratiformator vulcanicus</name>
    <dbReference type="NCBI Taxonomy" id="2527980"/>
    <lineage>
        <taxon>Bacteria</taxon>
        <taxon>Pseudomonadati</taxon>
        <taxon>Planctomycetota</taxon>
        <taxon>Planctomycetia</taxon>
        <taxon>Planctomycetales</taxon>
        <taxon>Planctomycetaceae</taxon>
        <taxon>Stratiformator</taxon>
    </lineage>
</organism>
<dbReference type="SUPFAM" id="SSF56300">
    <property type="entry name" value="Metallo-dependent phosphatases"/>
    <property type="match status" value="1"/>
</dbReference>
<dbReference type="OrthoDB" id="9814800at2"/>
<evidence type="ECO:0000259" key="2">
    <source>
        <dbReference type="Pfam" id="PF13435"/>
    </source>
</evidence>
<sequence length="538" mass="58487">MARDKILILFALLGCVLMVAAVVYRGIASTRPMQPGVDGGSDPGQGGIAVPEAGPPFADWEQPDAVLLISSEQFGYLEPCGCSASQAGGMARRAGLFRMIKEKGWPLAAIDLGGTVKRHRRQSQFKFSSNLEALKLLDYAALGVGPEELKLRPDYLLSQNVIDPETGQAALPFLGANQMFFDIPDLDGGPIKTKVFEAGPVRFGVAQILGDSIRDSIVPGGSTADFSTTAPTDVLPDVIESLEAAEVDVMVLLSYATPSESTELAAAYPQFDIVVTARGPEDPPEKAEQIGDTLLLRVGQKGKHIGAVGVTKAEESGIDLKFELVELDAARFDHVTAMDEVMASYQTLLEDYESEVFADIPEGDAPPGGTYVGADRCGKCHTKAFAKWSKSRHAKAYHSLIEGRENFEGDWVPRNHDPECLSCHVTGWDAQDVFPFKSGFLPEAIASQKGDPDRYHLLKGQQCENCHGPGSHHSEVMQTWLDDKNAVPQPEFRAAAKEMKIELTEARDNLCIKCHDHENSPKFNFAEYWSKVKHSGLD</sequence>
<dbReference type="InterPro" id="IPR036280">
    <property type="entry name" value="Multihaem_cyt_sf"/>
</dbReference>
<dbReference type="Pfam" id="PF13435">
    <property type="entry name" value="Cytochrome_C554"/>
    <property type="match status" value="1"/>
</dbReference>
<dbReference type="InterPro" id="IPR023155">
    <property type="entry name" value="Cyt_c-552/4"/>
</dbReference>
<evidence type="ECO:0000256" key="1">
    <source>
        <dbReference type="SAM" id="MobiDB-lite"/>
    </source>
</evidence>
<dbReference type="EMBL" id="CP036268">
    <property type="protein sequence ID" value="QDT39181.1"/>
    <property type="molecule type" value="Genomic_DNA"/>
</dbReference>
<feature type="region of interest" description="Disordered" evidence="1">
    <location>
        <begin position="33"/>
        <end position="53"/>
    </location>
</feature>
<dbReference type="Proteomes" id="UP000317318">
    <property type="component" value="Chromosome"/>
</dbReference>
<keyword evidence="4" id="KW-1185">Reference proteome</keyword>
<gene>
    <name evidence="3" type="primary">pcrC_2</name>
    <name evidence="3" type="ORF">Pan189_35840</name>
</gene>
<dbReference type="InterPro" id="IPR029052">
    <property type="entry name" value="Metallo-depent_PP-like"/>
</dbReference>
<dbReference type="Gene3D" id="1.10.1130.10">
    <property type="entry name" value="Flavocytochrome C3, Chain A"/>
    <property type="match status" value="1"/>
</dbReference>
<dbReference type="Gene3D" id="3.60.21.10">
    <property type="match status" value="1"/>
</dbReference>
<accession>A0A517R5L7</accession>
<evidence type="ECO:0000313" key="3">
    <source>
        <dbReference type="EMBL" id="QDT39181.1"/>
    </source>
</evidence>
<protein>
    <submittedName>
        <fullName evidence="3">Perchlorate reductase subunit gamma</fullName>
    </submittedName>
</protein>
<evidence type="ECO:0000313" key="4">
    <source>
        <dbReference type="Proteomes" id="UP000317318"/>
    </source>
</evidence>
<dbReference type="RefSeq" id="WP_145365341.1">
    <property type="nucleotide sequence ID" value="NZ_CP036268.1"/>
</dbReference>
<proteinExistence type="predicted"/>
<reference evidence="3 4" key="1">
    <citation type="submission" date="2019-02" db="EMBL/GenBank/DDBJ databases">
        <title>Deep-cultivation of Planctomycetes and their phenomic and genomic characterization uncovers novel biology.</title>
        <authorList>
            <person name="Wiegand S."/>
            <person name="Jogler M."/>
            <person name="Boedeker C."/>
            <person name="Pinto D."/>
            <person name="Vollmers J."/>
            <person name="Rivas-Marin E."/>
            <person name="Kohn T."/>
            <person name="Peeters S.H."/>
            <person name="Heuer A."/>
            <person name="Rast P."/>
            <person name="Oberbeckmann S."/>
            <person name="Bunk B."/>
            <person name="Jeske O."/>
            <person name="Meyerdierks A."/>
            <person name="Storesund J.E."/>
            <person name="Kallscheuer N."/>
            <person name="Luecker S."/>
            <person name="Lage O.M."/>
            <person name="Pohl T."/>
            <person name="Merkel B.J."/>
            <person name="Hornburger P."/>
            <person name="Mueller R.-W."/>
            <person name="Bruemmer F."/>
            <person name="Labrenz M."/>
            <person name="Spormann A.M."/>
            <person name="Op den Camp H."/>
            <person name="Overmann J."/>
            <person name="Amann R."/>
            <person name="Jetten M.S.M."/>
            <person name="Mascher T."/>
            <person name="Medema M.H."/>
            <person name="Devos D.P."/>
            <person name="Kaster A.-K."/>
            <person name="Ovreas L."/>
            <person name="Rohde M."/>
            <person name="Galperin M.Y."/>
            <person name="Jogler C."/>
        </authorList>
    </citation>
    <scope>NUCLEOTIDE SEQUENCE [LARGE SCALE GENOMIC DNA]</scope>
    <source>
        <strain evidence="3 4">Pan189</strain>
    </source>
</reference>
<dbReference type="AlphaFoldDB" id="A0A517R5L7"/>
<dbReference type="KEGG" id="svp:Pan189_35840"/>